<evidence type="ECO:0000313" key="12">
    <source>
        <dbReference type="EMBL" id="RZC41241.1"/>
    </source>
</evidence>
<evidence type="ECO:0000256" key="4">
    <source>
        <dbReference type="ARBA" id="ARBA00022741"/>
    </source>
</evidence>
<name>A0A482W7T7_ASBVE</name>
<evidence type="ECO:0000256" key="10">
    <source>
        <dbReference type="SAM" id="Coils"/>
    </source>
</evidence>
<dbReference type="InterPro" id="IPR027417">
    <property type="entry name" value="P-loop_NTPase"/>
</dbReference>
<dbReference type="PANTHER" id="PTHR47970">
    <property type="entry name" value="KINESIN-LIKE PROTEIN KIF11"/>
    <property type="match status" value="1"/>
</dbReference>
<keyword evidence="6 9" id="KW-0505">Motor protein</keyword>
<dbReference type="Pfam" id="PF00225">
    <property type="entry name" value="Kinesin"/>
    <property type="match status" value="1"/>
</dbReference>
<gene>
    <name evidence="12" type="ORF">BDFB_009492</name>
</gene>
<keyword evidence="3 9" id="KW-0493">Microtubule</keyword>
<evidence type="ECO:0000256" key="7">
    <source>
        <dbReference type="ARBA" id="ARBA00023212"/>
    </source>
</evidence>
<dbReference type="PROSITE" id="PS00411">
    <property type="entry name" value="KINESIN_MOTOR_1"/>
    <property type="match status" value="1"/>
</dbReference>
<dbReference type="PROSITE" id="PS50067">
    <property type="entry name" value="KINESIN_MOTOR_2"/>
    <property type="match status" value="1"/>
</dbReference>
<dbReference type="GO" id="GO:0008017">
    <property type="term" value="F:microtubule binding"/>
    <property type="evidence" value="ECO:0007669"/>
    <property type="project" value="InterPro"/>
</dbReference>
<evidence type="ECO:0000256" key="1">
    <source>
        <dbReference type="ARBA" id="ARBA00004245"/>
    </source>
</evidence>
<dbReference type="InterPro" id="IPR001752">
    <property type="entry name" value="Kinesin_motor_dom"/>
</dbReference>
<comment type="subcellular location">
    <subcellularLocation>
        <location evidence="1">Cytoplasm</location>
        <location evidence="1">Cytoskeleton</location>
    </subcellularLocation>
</comment>
<evidence type="ECO:0000256" key="9">
    <source>
        <dbReference type="RuleBase" id="RU000394"/>
    </source>
</evidence>
<dbReference type="GO" id="GO:0008574">
    <property type="term" value="F:plus-end-directed microtubule motor activity"/>
    <property type="evidence" value="ECO:0007669"/>
    <property type="project" value="TreeGrafter"/>
</dbReference>
<dbReference type="GO" id="GO:0007018">
    <property type="term" value="P:microtubule-based movement"/>
    <property type="evidence" value="ECO:0007669"/>
    <property type="project" value="InterPro"/>
</dbReference>
<evidence type="ECO:0000259" key="11">
    <source>
        <dbReference type="PROSITE" id="PS50067"/>
    </source>
</evidence>
<dbReference type="GO" id="GO:0005524">
    <property type="term" value="F:ATP binding"/>
    <property type="evidence" value="ECO:0007669"/>
    <property type="project" value="UniProtKB-KW"/>
</dbReference>
<comment type="similarity">
    <text evidence="8 9">Belongs to the TRAFAC class myosin-kinesin ATPase superfamily. Kinesin family.</text>
</comment>
<evidence type="ECO:0000256" key="8">
    <source>
        <dbReference type="PROSITE-ProRule" id="PRU00283"/>
    </source>
</evidence>
<dbReference type="SMART" id="SM00129">
    <property type="entry name" value="KISc"/>
    <property type="match status" value="1"/>
</dbReference>
<evidence type="ECO:0000256" key="5">
    <source>
        <dbReference type="ARBA" id="ARBA00022840"/>
    </source>
</evidence>
<evidence type="ECO:0000313" key="13">
    <source>
        <dbReference type="Proteomes" id="UP000292052"/>
    </source>
</evidence>
<dbReference type="EMBL" id="QDEB01019031">
    <property type="protein sequence ID" value="RZC41241.1"/>
    <property type="molecule type" value="Genomic_DNA"/>
</dbReference>
<evidence type="ECO:0000256" key="3">
    <source>
        <dbReference type="ARBA" id="ARBA00022701"/>
    </source>
</evidence>
<accession>A0A482W7T7</accession>
<organism evidence="12 13">
    <name type="scientific">Asbolus verrucosus</name>
    <name type="common">Desert ironclad beetle</name>
    <dbReference type="NCBI Taxonomy" id="1661398"/>
    <lineage>
        <taxon>Eukaryota</taxon>
        <taxon>Metazoa</taxon>
        <taxon>Ecdysozoa</taxon>
        <taxon>Arthropoda</taxon>
        <taxon>Hexapoda</taxon>
        <taxon>Insecta</taxon>
        <taxon>Pterygota</taxon>
        <taxon>Neoptera</taxon>
        <taxon>Endopterygota</taxon>
        <taxon>Coleoptera</taxon>
        <taxon>Polyphaga</taxon>
        <taxon>Cucujiformia</taxon>
        <taxon>Tenebrionidae</taxon>
        <taxon>Pimeliinae</taxon>
        <taxon>Asbolus</taxon>
    </lineage>
</organism>
<keyword evidence="10" id="KW-0175">Coiled coil</keyword>
<dbReference type="STRING" id="1661398.A0A482W7T7"/>
<dbReference type="InterPro" id="IPR047149">
    <property type="entry name" value="KIF11-like"/>
</dbReference>
<dbReference type="PANTHER" id="PTHR47970:SF12">
    <property type="entry name" value="KINESIN FAMILY MEMBER 11"/>
    <property type="match status" value="1"/>
</dbReference>
<dbReference type="OrthoDB" id="3176171at2759"/>
<dbReference type="InterPro" id="IPR019821">
    <property type="entry name" value="Kinesin_motor_CS"/>
</dbReference>
<dbReference type="Proteomes" id="UP000292052">
    <property type="component" value="Unassembled WGS sequence"/>
</dbReference>
<dbReference type="GO" id="GO:0005634">
    <property type="term" value="C:nucleus"/>
    <property type="evidence" value="ECO:0007669"/>
    <property type="project" value="TreeGrafter"/>
</dbReference>
<protein>
    <recommendedName>
        <fullName evidence="9">Kinesin-like protein</fullName>
    </recommendedName>
</protein>
<feature type="coiled-coil region" evidence="10">
    <location>
        <begin position="334"/>
        <end position="368"/>
    </location>
</feature>
<keyword evidence="2" id="KW-0963">Cytoplasm</keyword>
<comment type="caution">
    <text evidence="8">Lacks conserved residue(s) required for the propagation of feature annotation.</text>
</comment>
<dbReference type="GO" id="GO:0005876">
    <property type="term" value="C:spindle microtubule"/>
    <property type="evidence" value="ECO:0007669"/>
    <property type="project" value="TreeGrafter"/>
</dbReference>
<dbReference type="AlphaFoldDB" id="A0A482W7T7"/>
<keyword evidence="13" id="KW-1185">Reference proteome</keyword>
<dbReference type="PRINTS" id="PR00380">
    <property type="entry name" value="KINESINHEAVY"/>
</dbReference>
<evidence type="ECO:0000256" key="2">
    <source>
        <dbReference type="ARBA" id="ARBA00022490"/>
    </source>
</evidence>
<comment type="caution">
    <text evidence="12">The sequence shown here is derived from an EMBL/GenBank/DDBJ whole genome shotgun (WGS) entry which is preliminary data.</text>
</comment>
<dbReference type="InterPro" id="IPR036961">
    <property type="entry name" value="Kinesin_motor_dom_sf"/>
</dbReference>
<dbReference type="SUPFAM" id="SSF52540">
    <property type="entry name" value="P-loop containing nucleoside triphosphate hydrolases"/>
    <property type="match status" value="1"/>
</dbReference>
<keyword evidence="5 9" id="KW-0067">ATP-binding</keyword>
<feature type="coiled-coil region" evidence="10">
    <location>
        <begin position="156"/>
        <end position="220"/>
    </location>
</feature>
<dbReference type="Gene3D" id="3.40.850.10">
    <property type="entry name" value="Kinesin motor domain"/>
    <property type="match status" value="1"/>
</dbReference>
<keyword evidence="7" id="KW-0206">Cytoskeleton</keyword>
<dbReference type="GO" id="GO:0072686">
    <property type="term" value="C:mitotic spindle"/>
    <property type="evidence" value="ECO:0007669"/>
    <property type="project" value="TreeGrafter"/>
</dbReference>
<feature type="domain" description="Kinesin motor" evidence="11">
    <location>
        <begin position="1"/>
        <end position="147"/>
    </location>
</feature>
<reference evidence="12 13" key="1">
    <citation type="submission" date="2017-03" db="EMBL/GenBank/DDBJ databases">
        <title>Genome of the blue death feigning beetle - Asbolus verrucosus.</title>
        <authorList>
            <person name="Rider S.D."/>
        </authorList>
    </citation>
    <scope>NUCLEOTIDE SEQUENCE [LARGE SCALE GENOMIC DNA]</scope>
    <source>
        <strain evidence="12">Butters</strain>
        <tissue evidence="12">Head and leg muscle</tissue>
    </source>
</reference>
<proteinExistence type="inferred from homology"/>
<evidence type="ECO:0000256" key="6">
    <source>
        <dbReference type="ARBA" id="ARBA00023175"/>
    </source>
</evidence>
<dbReference type="GO" id="GO:0051231">
    <property type="term" value="P:spindle elongation"/>
    <property type="evidence" value="ECO:0007669"/>
    <property type="project" value="TreeGrafter"/>
</dbReference>
<keyword evidence="4 9" id="KW-0547">Nucleotide-binding</keyword>
<sequence>MLHIGTLERQTAATNLNTRSSRSHTLFTLLVNTREITSGGEELIKTGKLHLVDLAGSENIGRSGATDVRAREAGTINKSLLTLGKVIKALAQKLQHIPYRDSKLTRILQDSLGGNTKTCMIGTISPGINAWDETVSTLDYANVARNVANCPQVNVNRKQANFLKELQDEISKLRHELLAARNGEGFYVSVETYEKMAQDIEKNQERILELIRQIRDLEEYKLTREHQYHELNESFKQTKLYLETTGKELEKKKNKVKQNEFILSYMRERDEELSEKANVLLKVCETSTKHEEIYHSKYEGQCNATLSNANLANSILSSSVNYLKEVQNVSNIHLNDQEMYRSEVKRSLQSLEENHTRDLEQIAQLSSEMQEQTDNHEGLCFEKIFKNDTTEYSENNIKNYFNSVYDNNLVQLTNHSKFKNSLEMLKDHTLTKTAEMKLKSTHCLNSVSVKSFHYVITFFLIVFYF</sequence>
<dbReference type="GO" id="GO:0090307">
    <property type="term" value="P:mitotic spindle assembly"/>
    <property type="evidence" value="ECO:0007669"/>
    <property type="project" value="TreeGrafter"/>
</dbReference>